<dbReference type="EMBL" id="CP070608">
    <property type="protein sequence ID" value="QSE97039.1"/>
    <property type="molecule type" value="Genomic_DNA"/>
</dbReference>
<dbReference type="Proteomes" id="UP000662783">
    <property type="component" value="Chromosome"/>
</dbReference>
<evidence type="ECO:0000313" key="2">
    <source>
        <dbReference type="Proteomes" id="UP000662783"/>
    </source>
</evidence>
<protein>
    <submittedName>
        <fullName evidence="1">Uncharacterized protein</fullName>
    </submittedName>
</protein>
<accession>A0A974WFW3</accession>
<keyword evidence="2" id="KW-1185">Reference proteome</keyword>
<organism evidence="1 2">
    <name type="scientific">Fulvivirga lutea</name>
    <dbReference type="NCBI Taxonomy" id="2810512"/>
    <lineage>
        <taxon>Bacteria</taxon>
        <taxon>Pseudomonadati</taxon>
        <taxon>Bacteroidota</taxon>
        <taxon>Cytophagia</taxon>
        <taxon>Cytophagales</taxon>
        <taxon>Fulvivirgaceae</taxon>
        <taxon>Fulvivirga</taxon>
    </lineage>
</organism>
<dbReference type="KEGG" id="fuv:JR347_15805"/>
<evidence type="ECO:0000313" key="1">
    <source>
        <dbReference type="EMBL" id="QSE97039.1"/>
    </source>
</evidence>
<dbReference type="AlphaFoldDB" id="A0A974WFW3"/>
<reference evidence="1" key="1">
    <citation type="submission" date="2021-02" db="EMBL/GenBank/DDBJ databases">
        <title>Fulvivirga sp. S481 isolated from sea water.</title>
        <authorList>
            <person name="Bae S.S."/>
            <person name="Baek K."/>
        </authorList>
    </citation>
    <scope>NUCLEOTIDE SEQUENCE</scope>
    <source>
        <strain evidence="1">S481</strain>
    </source>
</reference>
<dbReference type="RefSeq" id="WP_205721552.1">
    <property type="nucleotide sequence ID" value="NZ_CP070608.1"/>
</dbReference>
<proteinExistence type="predicted"/>
<sequence>MLKNVLVFCFFISTLVSVGQEFPSQVWHDGKIVSIEGDTLRGQIRYSQETDIVEYIADGMRTALALTGRKLLYFEIFDKTVSRYREFYALPYALNNDYEAPILFEVIHEGRPMSLLSRERVEYKVVNNPYAIAGTYSRLELVYTYYFLDAKDGIKRFGGSKRDLEWIFKNREQQIKKFIKQKRIRTDRRGDLLKVVLYYNSLFEEKNASNK</sequence>
<name>A0A974WFW3_9BACT</name>
<gene>
    <name evidence="1" type="ORF">JR347_15805</name>
</gene>